<dbReference type="AlphaFoldDB" id="A0A2S7SZM8"/>
<protein>
    <submittedName>
        <fullName evidence="1">1,2-phenylacetyl-CoA epoxidase subunit B</fullName>
    </submittedName>
</protein>
<dbReference type="Gene3D" id="3.10.20.520">
    <property type="entry name" value="Phenylacetic acid degradation B"/>
    <property type="match status" value="1"/>
</dbReference>
<dbReference type="OrthoDB" id="8593533at2"/>
<evidence type="ECO:0000313" key="1">
    <source>
        <dbReference type="EMBL" id="PQJ12148.1"/>
    </source>
</evidence>
<dbReference type="Pfam" id="PF06243">
    <property type="entry name" value="PaaB"/>
    <property type="match status" value="1"/>
</dbReference>
<dbReference type="PIRSF" id="PIRSF030200">
    <property type="entry name" value="PaaB"/>
    <property type="match status" value="1"/>
</dbReference>
<comment type="caution">
    <text evidence="1">The sequence shown here is derived from an EMBL/GenBank/DDBJ whole genome shotgun (WGS) entry which is preliminary data.</text>
</comment>
<dbReference type="RefSeq" id="WP_105039027.1">
    <property type="nucleotide sequence ID" value="NZ_PPSL01000002.1"/>
</dbReference>
<dbReference type="Proteomes" id="UP000239872">
    <property type="component" value="Unassembled WGS sequence"/>
</dbReference>
<dbReference type="InterPro" id="IPR038693">
    <property type="entry name" value="PaaB_sf"/>
</dbReference>
<dbReference type="InterPro" id="IPR009359">
    <property type="entry name" value="PaaB"/>
</dbReference>
<dbReference type="EMBL" id="PPSL01000002">
    <property type="protein sequence ID" value="PQJ12148.1"/>
    <property type="molecule type" value="Genomic_DNA"/>
</dbReference>
<accession>A0A2S7SZM8</accession>
<proteinExistence type="predicted"/>
<organism evidence="1 2">
    <name type="scientific">Flavipsychrobacter stenotrophus</name>
    <dbReference type="NCBI Taxonomy" id="2077091"/>
    <lineage>
        <taxon>Bacteria</taxon>
        <taxon>Pseudomonadati</taxon>
        <taxon>Bacteroidota</taxon>
        <taxon>Chitinophagia</taxon>
        <taxon>Chitinophagales</taxon>
        <taxon>Chitinophagaceae</taxon>
        <taxon>Flavipsychrobacter</taxon>
    </lineage>
</organism>
<keyword evidence="2" id="KW-1185">Reference proteome</keyword>
<dbReference type="NCBIfam" id="TIGR02157">
    <property type="entry name" value="PA_CoA_Oxy2"/>
    <property type="match status" value="1"/>
</dbReference>
<evidence type="ECO:0000313" key="2">
    <source>
        <dbReference type="Proteomes" id="UP000239872"/>
    </source>
</evidence>
<name>A0A2S7SZM8_9BACT</name>
<reference evidence="1 2" key="1">
    <citation type="submission" date="2018-01" db="EMBL/GenBank/DDBJ databases">
        <title>A novel member of the phylum Bacteroidetes isolated from glacier ice.</title>
        <authorList>
            <person name="Liu Q."/>
            <person name="Xin Y.-H."/>
        </authorList>
    </citation>
    <scope>NUCLEOTIDE SEQUENCE [LARGE SCALE GENOMIC DNA]</scope>
    <source>
        <strain evidence="1 2">RB1R16</strain>
    </source>
</reference>
<sequence length="96" mass="10680">MTADNQLDVWEVFMQSKPGANYIHAGSIHASDKQMALQNARDTYCRRGEGTSIWVVPSSAIVASNPEDNGMFFDPANDKIYRHPTFYVMPEGAKAI</sequence>
<gene>
    <name evidence="1" type="ORF">CJD36_005925</name>
</gene>